<name>A0A0P7DVC5_9GAMM</name>
<dbReference type="OrthoDB" id="9802426at2"/>
<dbReference type="InterPro" id="IPR001789">
    <property type="entry name" value="Sig_transdc_resp-reg_receiver"/>
</dbReference>
<reference evidence="6 7" key="1">
    <citation type="submission" date="2015-09" db="EMBL/GenBank/DDBJ databases">
        <title>Draft Genome Sequence of Pseudoalteromonas lipolytica UCD-48B.</title>
        <authorList>
            <person name="Krusor M."/>
            <person name="Coil D.A."/>
            <person name="Lang J.M."/>
            <person name="Eisen J.A."/>
            <person name="Alexiev A."/>
        </authorList>
    </citation>
    <scope>NUCLEOTIDE SEQUENCE [LARGE SCALE GENOMIC DNA]</scope>
    <source>
        <strain evidence="6 7">UCD-48B</strain>
    </source>
</reference>
<keyword evidence="1 3" id="KW-0238">DNA-binding</keyword>
<evidence type="ECO:0000259" key="5">
    <source>
        <dbReference type="PROSITE" id="PS51755"/>
    </source>
</evidence>
<dbReference type="InterPro" id="IPR039420">
    <property type="entry name" value="WalR-like"/>
</dbReference>
<dbReference type="InterPro" id="IPR011006">
    <property type="entry name" value="CheY-like_superfamily"/>
</dbReference>
<dbReference type="Pfam" id="PF00072">
    <property type="entry name" value="Response_reg"/>
    <property type="match status" value="1"/>
</dbReference>
<dbReference type="PROSITE" id="PS50110">
    <property type="entry name" value="RESPONSE_REGULATORY"/>
    <property type="match status" value="1"/>
</dbReference>
<dbReference type="GO" id="GO:0000156">
    <property type="term" value="F:phosphorelay response regulator activity"/>
    <property type="evidence" value="ECO:0007669"/>
    <property type="project" value="TreeGrafter"/>
</dbReference>
<accession>A0A0P7DVC5</accession>
<dbReference type="PROSITE" id="PS51755">
    <property type="entry name" value="OMPR_PHOB"/>
    <property type="match status" value="1"/>
</dbReference>
<dbReference type="Gene3D" id="3.40.50.2300">
    <property type="match status" value="1"/>
</dbReference>
<dbReference type="PANTHER" id="PTHR48111:SF47">
    <property type="entry name" value="TRANSCRIPTIONAL REGULATORY PROTEIN RSTA"/>
    <property type="match status" value="1"/>
</dbReference>
<dbReference type="GO" id="GO:0005829">
    <property type="term" value="C:cytosol"/>
    <property type="evidence" value="ECO:0007669"/>
    <property type="project" value="TreeGrafter"/>
</dbReference>
<dbReference type="AlphaFoldDB" id="A0A0P7DVC5"/>
<dbReference type="Proteomes" id="UP000050378">
    <property type="component" value="Unassembled WGS sequence"/>
</dbReference>
<protein>
    <submittedName>
        <fullName evidence="6">Uncharacterized protein</fullName>
    </submittedName>
</protein>
<dbReference type="RefSeq" id="WP_082389161.1">
    <property type="nucleotide sequence ID" value="NZ_LJTC01000001.1"/>
</dbReference>
<keyword evidence="2" id="KW-0597">Phosphoprotein</keyword>
<dbReference type="SMART" id="SM00862">
    <property type="entry name" value="Trans_reg_C"/>
    <property type="match status" value="1"/>
</dbReference>
<dbReference type="PANTHER" id="PTHR48111">
    <property type="entry name" value="REGULATOR OF RPOS"/>
    <property type="match status" value="1"/>
</dbReference>
<sequence length="230" mass="26278">MMQHIFLIEDDVKLANLIQTFLLKHGYTIDVFNTAEDYRSSEITFIPSLIICDVMLPDGNGFELISQLKEKYTCPVIFLTALDSVQSQIKGLNLGAYDYLIKPIKPELLLAKIKTIIAHTVNQDNFSDHSDCLRIDSKKRDIYFHNTALNLNESEFDIIAYLAKNMPQPVSREVLFKHVIGREYDGLDRAIDLKVSRLRKKLKDTISSHKNSLDIKSVRGKGYSLDISKL</sequence>
<dbReference type="CDD" id="cd00383">
    <property type="entry name" value="trans_reg_C"/>
    <property type="match status" value="1"/>
</dbReference>
<feature type="DNA-binding region" description="OmpR/PhoB-type" evidence="3">
    <location>
        <begin position="124"/>
        <end position="227"/>
    </location>
</feature>
<dbReference type="STRING" id="570156.AOG27_01305"/>
<feature type="modified residue" description="4-aspartylphosphate" evidence="2">
    <location>
        <position position="53"/>
    </location>
</feature>
<gene>
    <name evidence="6" type="ORF">AOG27_01305</name>
</gene>
<feature type="domain" description="OmpR/PhoB-type" evidence="5">
    <location>
        <begin position="124"/>
        <end position="227"/>
    </location>
</feature>
<evidence type="ECO:0000256" key="3">
    <source>
        <dbReference type="PROSITE-ProRule" id="PRU01091"/>
    </source>
</evidence>
<dbReference type="SMART" id="SM00448">
    <property type="entry name" value="REC"/>
    <property type="match status" value="1"/>
</dbReference>
<dbReference type="GO" id="GO:0000976">
    <property type="term" value="F:transcription cis-regulatory region binding"/>
    <property type="evidence" value="ECO:0007669"/>
    <property type="project" value="TreeGrafter"/>
</dbReference>
<comment type="caution">
    <text evidence="6">The sequence shown here is derived from an EMBL/GenBank/DDBJ whole genome shotgun (WGS) entry which is preliminary data.</text>
</comment>
<evidence type="ECO:0000256" key="2">
    <source>
        <dbReference type="PROSITE-ProRule" id="PRU00169"/>
    </source>
</evidence>
<organism evidence="6 7">
    <name type="scientific">Pseudoalteromonas lipolytica</name>
    <dbReference type="NCBI Taxonomy" id="570156"/>
    <lineage>
        <taxon>Bacteria</taxon>
        <taxon>Pseudomonadati</taxon>
        <taxon>Pseudomonadota</taxon>
        <taxon>Gammaproteobacteria</taxon>
        <taxon>Alteromonadales</taxon>
        <taxon>Pseudoalteromonadaceae</taxon>
        <taxon>Pseudoalteromonas</taxon>
    </lineage>
</organism>
<evidence type="ECO:0000313" key="6">
    <source>
        <dbReference type="EMBL" id="KPM85457.1"/>
    </source>
</evidence>
<evidence type="ECO:0000256" key="1">
    <source>
        <dbReference type="ARBA" id="ARBA00023125"/>
    </source>
</evidence>
<proteinExistence type="predicted"/>
<evidence type="ECO:0000313" key="7">
    <source>
        <dbReference type="Proteomes" id="UP000050378"/>
    </source>
</evidence>
<dbReference type="Gene3D" id="1.10.10.10">
    <property type="entry name" value="Winged helix-like DNA-binding domain superfamily/Winged helix DNA-binding domain"/>
    <property type="match status" value="1"/>
</dbReference>
<dbReference type="GO" id="GO:0006355">
    <property type="term" value="P:regulation of DNA-templated transcription"/>
    <property type="evidence" value="ECO:0007669"/>
    <property type="project" value="InterPro"/>
</dbReference>
<feature type="domain" description="Response regulatory" evidence="4">
    <location>
        <begin position="4"/>
        <end position="117"/>
    </location>
</feature>
<dbReference type="SUPFAM" id="SSF52172">
    <property type="entry name" value="CheY-like"/>
    <property type="match status" value="1"/>
</dbReference>
<dbReference type="PATRIC" id="fig|570156.3.peg.262"/>
<dbReference type="InterPro" id="IPR001867">
    <property type="entry name" value="OmpR/PhoB-type_DNA-bd"/>
</dbReference>
<dbReference type="GO" id="GO:0032993">
    <property type="term" value="C:protein-DNA complex"/>
    <property type="evidence" value="ECO:0007669"/>
    <property type="project" value="TreeGrafter"/>
</dbReference>
<dbReference type="InterPro" id="IPR036388">
    <property type="entry name" value="WH-like_DNA-bd_sf"/>
</dbReference>
<dbReference type="Pfam" id="PF00486">
    <property type="entry name" value="Trans_reg_C"/>
    <property type="match status" value="1"/>
</dbReference>
<evidence type="ECO:0000259" key="4">
    <source>
        <dbReference type="PROSITE" id="PS50110"/>
    </source>
</evidence>
<dbReference type="EMBL" id="LJTC01000001">
    <property type="protein sequence ID" value="KPM85457.1"/>
    <property type="molecule type" value="Genomic_DNA"/>
</dbReference>